<dbReference type="SUPFAM" id="SSF54637">
    <property type="entry name" value="Thioesterase/thiol ester dehydrase-isomerase"/>
    <property type="match status" value="1"/>
</dbReference>
<feature type="region of interest" description="Disordered" evidence="1">
    <location>
        <begin position="1"/>
        <end position="33"/>
    </location>
</feature>
<dbReference type="PANTHER" id="PTHR43841:SF1">
    <property type="entry name" value="3-HYDROXYACYL-THIOESTER DEHYDRATASE X"/>
    <property type="match status" value="1"/>
</dbReference>
<name>M2TH38_COCH5</name>
<keyword evidence="4" id="KW-1185">Reference proteome</keyword>
<evidence type="ECO:0000313" key="4">
    <source>
        <dbReference type="Proteomes" id="UP000016936"/>
    </source>
</evidence>
<evidence type="ECO:0000256" key="1">
    <source>
        <dbReference type="SAM" id="MobiDB-lite"/>
    </source>
</evidence>
<proteinExistence type="predicted"/>
<dbReference type="EMBL" id="KB445587">
    <property type="protein sequence ID" value="EMD85814.1"/>
    <property type="molecule type" value="Genomic_DNA"/>
</dbReference>
<dbReference type="STRING" id="701091.M2TH38"/>
<evidence type="ECO:0000313" key="3">
    <source>
        <dbReference type="EMBL" id="EMD85814.1"/>
    </source>
</evidence>
<accession>M2TH38</accession>
<dbReference type="eggNOG" id="ENOG502S1FH">
    <property type="taxonomic scope" value="Eukaryota"/>
</dbReference>
<evidence type="ECO:0000259" key="2">
    <source>
        <dbReference type="Pfam" id="PF01575"/>
    </source>
</evidence>
<sequence>MLEFKKTSGSLVSKGSDRNKHDASAPGSTLTSTQISLSKDDPLKWAALCKDYNFIHLSGLAAKLFGLPGKLAHGNHAAAKALQSLPDAGNTALPNSIPLQMQVDFKKPMVVPAIFEVCIKESPSTGIVFEILQKGKVHATGAYGPLESDR</sequence>
<gene>
    <name evidence="3" type="ORF">COCHEDRAFT_1024384</name>
</gene>
<dbReference type="Gene3D" id="3.10.129.10">
    <property type="entry name" value="Hotdog Thioesterase"/>
    <property type="match status" value="1"/>
</dbReference>
<dbReference type="Pfam" id="PF01575">
    <property type="entry name" value="MaoC_dehydratas"/>
    <property type="match status" value="1"/>
</dbReference>
<dbReference type="HOGENOM" id="CLU_1740352_0_0_1"/>
<dbReference type="Proteomes" id="UP000016936">
    <property type="component" value="Unassembled WGS sequence"/>
</dbReference>
<dbReference type="OrthoDB" id="533830at2759"/>
<dbReference type="PANTHER" id="PTHR43841">
    <property type="entry name" value="3-HYDROXYACYL-THIOESTER DEHYDRATASE HTDX-RELATED"/>
    <property type="match status" value="1"/>
</dbReference>
<dbReference type="AlphaFoldDB" id="M2TH38"/>
<protein>
    <recommendedName>
        <fullName evidence="2">MaoC-like domain-containing protein</fullName>
    </recommendedName>
</protein>
<reference evidence="4" key="2">
    <citation type="journal article" date="2013" name="PLoS Genet.">
        <title>Comparative genome structure, secondary metabolite, and effector coding capacity across Cochliobolus pathogens.</title>
        <authorList>
            <person name="Condon B.J."/>
            <person name="Leng Y."/>
            <person name="Wu D."/>
            <person name="Bushley K.E."/>
            <person name="Ohm R.A."/>
            <person name="Otillar R."/>
            <person name="Martin J."/>
            <person name="Schackwitz W."/>
            <person name="Grimwood J."/>
            <person name="MohdZainudin N."/>
            <person name="Xue C."/>
            <person name="Wang R."/>
            <person name="Manning V.A."/>
            <person name="Dhillon B."/>
            <person name="Tu Z.J."/>
            <person name="Steffenson B.J."/>
            <person name="Salamov A."/>
            <person name="Sun H."/>
            <person name="Lowry S."/>
            <person name="LaButti K."/>
            <person name="Han J."/>
            <person name="Copeland A."/>
            <person name="Lindquist E."/>
            <person name="Barry K."/>
            <person name="Schmutz J."/>
            <person name="Baker S.E."/>
            <person name="Ciuffetti L.M."/>
            <person name="Grigoriev I.V."/>
            <person name="Zhong S."/>
            <person name="Turgeon B.G."/>
        </authorList>
    </citation>
    <scope>NUCLEOTIDE SEQUENCE [LARGE SCALE GENOMIC DNA]</scope>
    <source>
        <strain evidence="4">C5 / ATCC 48332 / race O</strain>
    </source>
</reference>
<reference evidence="3 4" key="1">
    <citation type="journal article" date="2012" name="PLoS Pathog.">
        <title>Diverse lifestyles and strategies of plant pathogenesis encoded in the genomes of eighteen Dothideomycetes fungi.</title>
        <authorList>
            <person name="Ohm R.A."/>
            <person name="Feau N."/>
            <person name="Henrissat B."/>
            <person name="Schoch C.L."/>
            <person name="Horwitz B.A."/>
            <person name="Barry K.W."/>
            <person name="Condon B.J."/>
            <person name="Copeland A.C."/>
            <person name="Dhillon B."/>
            <person name="Glaser F."/>
            <person name="Hesse C.N."/>
            <person name="Kosti I."/>
            <person name="LaButti K."/>
            <person name="Lindquist E.A."/>
            <person name="Lucas S."/>
            <person name="Salamov A.A."/>
            <person name="Bradshaw R.E."/>
            <person name="Ciuffetti L."/>
            <person name="Hamelin R.C."/>
            <person name="Kema G.H.J."/>
            <person name="Lawrence C."/>
            <person name="Scott J.A."/>
            <person name="Spatafora J.W."/>
            <person name="Turgeon B.G."/>
            <person name="de Wit P.J.G.M."/>
            <person name="Zhong S."/>
            <person name="Goodwin S.B."/>
            <person name="Grigoriev I.V."/>
        </authorList>
    </citation>
    <scope>NUCLEOTIDE SEQUENCE [LARGE SCALE GENOMIC DNA]</scope>
    <source>
        <strain evidence="4">C5 / ATCC 48332 / race O</strain>
    </source>
</reference>
<dbReference type="InterPro" id="IPR029069">
    <property type="entry name" value="HotDog_dom_sf"/>
</dbReference>
<organism evidence="3 4">
    <name type="scientific">Cochliobolus heterostrophus (strain C5 / ATCC 48332 / race O)</name>
    <name type="common">Southern corn leaf blight fungus</name>
    <name type="synonym">Bipolaris maydis</name>
    <dbReference type="NCBI Taxonomy" id="701091"/>
    <lineage>
        <taxon>Eukaryota</taxon>
        <taxon>Fungi</taxon>
        <taxon>Dikarya</taxon>
        <taxon>Ascomycota</taxon>
        <taxon>Pezizomycotina</taxon>
        <taxon>Dothideomycetes</taxon>
        <taxon>Pleosporomycetidae</taxon>
        <taxon>Pleosporales</taxon>
        <taxon>Pleosporineae</taxon>
        <taxon>Pleosporaceae</taxon>
        <taxon>Bipolaris</taxon>
    </lineage>
</organism>
<dbReference type="InterPro" id="IPR002539">
    <property type="entry name" value="MaoC-like_dom"/>
</dbReference>
<feature type="domain" description="MaoC-like" evidence="2">
    <location>
        <begin position="28"/>
        <end position="108"/>
    </location>
</feature>